<dbReference type="RefSeq" id="XP_033678904.1">
    <property type="nucleotide sequence ID" value="XM_033835910.1"/>
</dbReference>
<dbReference type="GeneID" id="54589240"/>
<evidence type="ECO:0000259" key="1">
    <source>
        <dbReference type="Pfam" id="PF10022"/>
    </source>
</evidence>
<dbReference type="InterPro" id="IPR016624">
    <property type="entry name" value="UCP014753"/>
</dbReference>
<dbReference type="PANTHER" id="PTHR35339:SF2">
    <property type="entry name" value="DUF2264 DOMAIN-CONTAINING PROTEIN-RELATED"/>
    <property type="match status" value="1"/>
</dbReference>
<feature type="domain" description="DUF2264" evidence="1">
    <location>
        <begin position="15"/>
        <end position="377"/>
    </location>
</feature>
<evidence type="ECO:0000313" key="4">
    <source>
        <dbReference type="Proteomes" id="UP000800094"/>
    </source>
</evidence>
<organism evidence="3 4">
    <name type="scientific">Trematosphaeria pertusa</name>
    <dbReference type="NCBI Taxonomy" id="390896"/>
    <lineage>
        <taxon>Eukaryota</taxon>
        <taxon>Fungi</taxon>
        <taxon>Dikarya</taxon>
        <taxon>Ascomycota</taxon>
        <taxon>Pezizomycotina</taxon>
        <taxon>Dothideomycetes</taxon>
        <taxon>Pleosporomycetidae</taxon>
        <taxon>Pleosporales</taxon>
        <taxon>Massarineae</taxon>
        <taxon>Trematosphaeriaceae</taxon>
        <taxon>Trematosphaeria</taxon>
    </lineage>
</organism>
<dbReference type="InterPro" id="IPR049237">
    <property type="entry name" value="DUF2264_C"/>
</dbReference>
<dbReference type="Proteomes" id="UP000800094">
    <property type="component" value="Unassembled WGS sequence"/>
</dbReference>
<reference evidence="3" key="1">
    <citation type="journal article" date="2020" name="Stud. Mycol.">
        <title>101 Dothideomycetes genomes: a test case for predicting lifestyles and emergence of pathogens.</title>
        <authorList>
            <person name="Haridas S."/>
            <person name="Albert R."/>
            <person name="Binder M."/>
            <person name="Bloem J."/>
            <person name="Labutti K."/>
            <person name="Salamov A."/>
            <person name="Andreopoulos B."/>
            <person name="Baker S."/>
            <person name="Barry K."/>
            <person name="Bills G."/>
            <person name="Bluhm B."/>
            <person name="Cannon C."/>
            <person name="Castanera R."/>
            <person name="Culley D."/>
            <person name="Daum C."/>
            <person name="Ezra D."/>
            <person name="Gonzalez J."/>
            <person name="Henrissat B."/>
            <person name="Kuo A."/>
            <person name="Liang C."/>
            <person name="Lipzen A."/>
            <person name="Lutzoni F."/>
            <person name="Magnuson J."/>
            <person name="Mondo S."/>
            <person name="Nolan M."/>
            <person name="Ohm R."/>
            <person name="Pangilinan J."/>
            <person name="Park H.-J."/>
            <person name="Ramirez L."/>
            <person name="Alfaro M."/>
            <person name="Sun H."/>
            <person name="Tritt A."/>
            <person name="Yoshinaga Y."/>
            <person name="Zwiers L.-H."/>
            <person name="Turgeon B."/>
            <person name="Goodwin S."/>
            <person name="Spatafora J."/>
            <person name="Crous P."/>
            <person name="Grigoriev I."/>
        </authorList>
    </citation>
    <scope>NUCLEOTIDE SEQUENCE</scope>
    <source>
        <strain evidence="3">CBS 122368</strain>
    </source>
</reference>
<dbReference type="PIRSF" id="PIRSF014753">
    <property type="entry name" value="UCP014753"/>
    <property type="match status" value="1"/>
</dbReference>
<dbReference type="InterPro" id="IPR049349">
    <property type="entry name" value="DUF2264_N"/>
</dbReference>
<dbReference type="OrthoDB" id="5150166at2759"/>
<feature type="domain" description="DUF2264" evidence="2">
    <location>
        <begin position="388"/>
        <end position="677"/>
    </location>
</feature>
<dbReference type="AlphaFoldDB" id="A0A6A6I2V0"/>
<sequence length="696" mass="78269">MPRLCGFSHSSFESHADFKQACIALLRALQPYQSPGGARIKLPLATGTHFDEIAAQLEGFARPLWAIGALVHGGTLTKEEEEELVEPYVRGLANGTDPYHPEYWGPVVVRDQRMVEMEIISFALLTAPETLFGRQSPEAQGNIRDWLATINGKDFPVTNWLWFRVMTNLALVRVCGVPYEKLKSSMNADLDQMEQFYLGDGWAADGIWSDEGRQADYYSGSFAIQFSQLVYVKMAEDLDPARCKTFRERAAAFASSFWRYFDTNGAAIPFGRSLTYRFAFAGFWSAAAFAEVELPAPLNDRGLVKRLLLQHFRWWSNKFPEQDMFSADGTLTIGFAYPNMYMSEDYNSPQSPYWAMKSFVALGLPDVHPFWTAEEKPIHQSERRLATVVEPPMHIICHTSHHHFLLNMGQFCPWPLKATEAKYGKFAYSSHFGFSVPTGPLLPQMAPDSTLALSKDGGDTWRVPWKVERPRFSSVSLVTVDREPESVPTLSSVWRPWKDADIEVHTLLIASCTAWPDWHMRAHKIINKGTQPTKILAVPSGFAIQGRGSRHGEVLPSHADDARLFAWRKPTQILEGTLQSRDGALICSDAGMSGIRQPVFHGKSRLEEVRGEVLKPDANTNLMWQRTLIPTIRAETKVLEANEEAVLISGVFAIGKKTTYNELDLAKKWNDVPVICEKGSSSRREACIEIDLDTLV</sequence>
<keyword evidence="4" id="KW-1185">Reference proteome</keyword>
<accession>A0A6A6I2V0</accession>
<evidence type="ECO:0000259" key="2">
    <source>
        <dbReference type="Pfam" id="PF20938"/>
    </source>
</evidence>
<name>A0A6A6I2V0_9PLEO</name>
<dbReference type="PANTHER" id="PTHR35339">
    <property type="entry name" value="LINALOOL DEHYDRATASE_ISOMERASE DOMAIN-CONTAINING PROTEIN"/>
    <property type="match status" value="1"/>
</dbReference>
<proteinExistence type="predicted"/>
<evidence type="ECO:0000313" key="3">
    <source>
        <dbReference type="EMBL" id="KAF2243900.1"/>
    </source>
</evidence>
<dbReference type="Pfam" id="PF10022">
    <property type="entry name" value="DUF2264"/>
    <property type="match status" value="1"/>
</dbReference>
<protein>
    <recommendedName>
        <fullName evidence="5">DUF2264 domain-containing protein</fullName>
    </recommendedName>
</protein>
<gene>
    <name evidence="3" type="ORF">BU26DRAFT_609192</name>
</gene>
<evidence type="ECO:0008006" key="5">
    <source>
        <dbReference type="Google" id="ProtNLM"/>
    </source>
</evidence>
<dbReference type="Pfam" id="PF20938">
    <property type="entry name" value="DUF2264_C"/>
    <property type="match status" value="1"/>
</dbReference>
<dbReference type="EMBL" id="ML987204">
    <property type="protein sequence ID" value="KAF2243900.1"/>
    <property type="molecule type" value="Genomic_DNA"/>
</dbReference>